<evidence type="ECO:0000313" key="2">
    <source>
        <dbReference type="Proteomes" id="UP000176665"/>
    </source>
</evidence>
<dbReference type="InterPro" id="IPR014710">
    <property type="entry name" value="RmlC-like_jellyroll"/>
</dbReference>
<dbReference type="AlphaFoldDB" id="A0A1F5YP90"/>
<evidence type="ECO:0000313" key="1">
    <source>
        <dbReference type="EMBL" id="OGG01702.1"/>
    </source>
</evidence>
<protein>
    <submittedName>
        <fullName evidence="1">Cupin</fullName>
    </submittedName>
</protein>
<dbReference type="CDD" id="cd06990">
    <property type="entry name" value="cupin_DUF861"/>
    <property type="match status" value="1"/>
</dbReference>
<dbReference type="Proteomes" id="UP000176665">
    <property type="component" value="Unassembled WGS sequence"/>
</dbReference>
<dbReference type="Gene3D" id="2.60.120.10">
    <property type="entry name" value="Jelly Rolls"/>
    <property type="match status" value="1"/>
</dbReference>
<dbReference type="InterPro" id="IPR011051">
    <property type="entry name" value="RmlC_Cupin_sf"/>
</dbReference>
<sequence length="129" mass="14329">MKEKEVNKKMKKKMEVKNFTSPDEVRTFEKGKVELVKIGGAMVGKATFEPGWKWSSHVKPLAKTQWCEAPHFQYLISGTLHVVMADGTETDLKPGSVSLLPPGHDAWVVGNEPVVGVDFQGMVDYAKKV</sequence>
<proteinExistence type="predicted"/>
<dbReference type="STRING" id="1798371.A2W14_03745"/>
<comment type="caution">
    <text evidence="1">The sequence shown here is derived from an EMBL/GenBank/DDBJ whole genome shotgun (WGS) entry which is preliminary data.</text>
</comment>
<organism evidence="1 2">
    <name type="scientific">Candidatus Gottesmanbacteria bacterium RBG_16_37_8</name>
    <dbReference type="NCBI Taxonomy" id="1798371"/>
    <lineage>
        <taxon>Bacteria</taxon>
        <taxon>Candidatus Gottesmaniibacteriota</taxon>
    </lineage>
</organism>
<dbReference type="EMBL" id="MFJA01000083">
    <property type="protein sequence ID" value="OGG01702.1"/>
    <property type="molecule type" value="Genomic_DNA"/>
</dbReference>
<gene>
    <name evidence="1" type="ORF">A2W14_03745</name>
</gene>
<accession>A0A1F5YP90</accession>
<dbReference type="SUPFAM" id="SSF51182">
    <property type="entry name" value="RmlC-like cupins"/>
    <property type="match status" value="1"/>
</dbReference>
<name>A0A1F5YP90_9BACT</name>
<reference evidence="1 2" key="1">
    <citation type="journal article" date="2016" name="Nat. Commun.">
        <title>Thousands of microbial genomes shed light on interconnected biogeochemical processes in an aquifer system.</title>
        <authorList>
            <person name="Anantharaman K."/>
            <person name="Brown C.T."/>
            <person name="Hug L.A."/>
            <person name="Sharon I."/>
            <person name="Castelle C.J."/>
            <person name="Probst A.J."/>
            <person name="Thomas B.C."/>
            <person name="Singh A."/>
            <person name="Wilkins M.J."/>
            <person name="Karaoz U."/>
            <person name="Brodie E.L."/>
            <person name="Williams K.H."/>
            <person name="Hubbard S.S."/>
            <person name="Banfield J.F."/>
        </authorList>
    </citation>
    <scope>NUCLEOTIDE SEQUENCE [LARGE SCALE GENOMIC DNA]</scope>
</reference>